<proteinExistence type="inferred from homology"/>
<sequence>MVCLDTDIIVALLRGDNKAIETIEELQRMGMQFKTTIITVYELLKGAAISSKSSENIKTVKELLHNVTILGLDIDACGKAGLIYSDLRRSGKMISEFDILIAAIVQHNRETLITRDKHFQEITTINIRQW</sequence>
<protein>
    <recommendedName>
        <fullName evidence="7">PIN domain-containing protein</fullName>
    </recommendedName>
</protein>
<feature type="domain" description="PIN" evidence="7">
    <location>
        <begin position="2"/>
        <end position="122"/>
    </location>
</feature>
<reference evidence="8 10" key="1">
    <citation type="journal article" date="2005" name="Environ. Microbiol.">
        <title>Genetic and functional properties of uncultivated thermophilic crenarchaeotes from a subsurface gold mine as revealed by analysis of genome fragments.</title>
        <authorList>
            <person name="Nunoura T."/>
            <person name="Hirayama H."/>
            <person name="Takami H."/>
            <person name="Oida H."/>
            <person name="Nishi S."/>
            <person name="Shimamura S."/>
            <person name="Suzuki Y."/>
            <person name="Inagaki F."/>
            <person name="Takai K."/>
            <person name="Nealson K.H."/>
            <person name="Horikoshi K."/>
        </authorList>
    </citation>
    <scope>NUCLEOTIDE SEQUENCE [LARGE SCALE GENOMIC DNA]</scope>
</reference>
<dbReference type="CDD" id="cd09881">
    <property type="entry name" value="PIN_VapC4-5_FitB-like"/>
    <property type="match status" value="1"/>
</dbReference>
<evidence type="ECO:0000256" key="4">
    <source>
        <dbReference type="ARBA" id="ARBA00022801"/>
    </source>
</evidence>
<dbReference type="InterPro" id="IPR050556">
    <property type="entry name" value="Type_II_TA_system_RNase"/>
</dbReference>
<evidence type="ECO:0000313" key="10">
    <source>
        <dbReference type="Proteomes" id="UP000008120"/>
    </source>
</evidence>
<organism evidence="8 10">
    <name type="scientific">Caldiarchaeum subterraneum</name>
    <dbReference type="NCBI Taxonomy" id="311458"/>
    <lineage>
        <taxon>Archaea</taxon>
        <taxon>Nitrososphaerota</taxon>
        <taxon>Candidatus Caldarchaeales</taxon>
        <taxon>Candidatus Caldarchaeaceae</taxon>
        <taxon>Candidatus Caldarchaeum</taxon>
    </lineage>
</organism>
<evidence type="ECO:0000256" key="2">
    <source>
        <dbReference type="ARBA" id="ARBA00022722"/>
    </source>
</evidence>
<dbReference type="AlphaFoldDB" id="E6N5Q1"/>
<evidence type="ECO:0000256" key="1">
    <source>
        <dbReference type="ARBA" id="ARBA00001946"/>
    </source>
</evidence>
<dbReference type="EMBL" id="BA000048">
    <property type="protein sequence ID" value="BAJ50417.1"/>
    <property type="molecule type" value="Genomic_DNA"/>
</dbReference>
<dbReference type="PANTHER" id="PTHR33653">
    <property type="entry name" value="RIBONUCLEASE VAPC2"/>
    <property type="match status" value="1"/>
</dbReference>
<dbReference type="KEGG" id="csu:CSUB_C0557"/>
<dbReference type="Proteomes" id="UP000008120">
    <property type="component" value="Chromosome"/>
</dbReference>
<evidence type="ECO:0000259" key="7">
    <source>
        <dbReference type="Pfam" id="PF01850"/>
    </source>
</evidence>
<evidence type="ECO:0000313" key="9">
    <source>
        <dbReference type="EMBL" id="BAJ50417.1"/>
    </source>
</evidence>
<keyword evidence="5" id="KW-0460">Magnesium</keyword>
<dbReference type="EMBL" id="AP011842">
    <property type="protein sequence ID" value="BAJ47620.1"/>
    <property type="molecule type" value="Genomic_DNA"/>
</dbReference>
<dbReference type="InterPro" id="IPR029060">
    <property type="entry name" value="PIN-like_dom_sf"/>
</dbReference>
<keyword evidence="4" id="KW-0378">Hydrolase</keyword>
<evidence type="ECO:0000256" key="6">
    <source>
        <dbReference type="ARBA" id="ARBA00038093"/>
    </source>
</evidence>
<dbReference type="STRING" id="311458.CSUB_C0557"/>
<dbReference type="Pfam" id="PF01850">
    <property type="entry name" value="PIN"/>
    <property type="match status" value="1"/>
</dbReference>
<dbReference type="GO" id="GO:0016787">
    <property type="term" value="F:hydrolase activity"/>
    <property type="evidence" value="ECO:0007669"/>
    <property type="project" value="UniProtKB-KW"/>
</dbReference>
<dbReference type="PANTHER" id="PTHR33653:SF1">
    <property type="entry name" value="RIBONUCLEASE VAPC2"/>
    <property type="match status" value="1"/>
</dbReference>
<comment type="cofactor">
    <cofactor evidence="1">
        <name>Mg(2+)</name>
        <dbReference type="ChEBI" id="CHEBI:18420"/>
    </cofactor>
</comment>
<evidence type="ECO:0000256" key="3">
    <source>
        <dbReference type="ARBA" id="ARBA00022723"/>
    </source>
</evidence>
<dbReference type="InterPro" id="IPR002716">
    <property type="entry name" value="PIN_dom"/>
</dbReference>
<evidence type="ECO:0000256" key="5">
    <source>
        <dbReference type="ARBA" id="ARBA00022842"/>
    </source>
</evidence>
<keyword evidence="3" id="KW-0479">Metal-binding</keyword>
<dbReference type="BioCyc" id="CCAL311458:G131R-567-MONOMER"/>
<accession>E6N5Q1</accession>
<reference evidence="8 10" key="2">
    <citation type="journal article" date="2011" name="Nucleic Acids Res.">
        <title>Insights into the evolution of Archaea and eukaryotic protein modifier systems revealed by the genome of a novel archaeal group.</title>
        <authorList>
            <person name="Nunoura T."/>
            <person name="Takaki Y."/>
            <person name="Kakuta J."/>
            <person name="Nishi S."/>
            <person name="Sugahara J."/>
            <person name="Kazama H."/>
            <person name="Chee G."/>
            <person name="Hattori M."/>
            <person name="Kanai A."/>
            <person name="Atomi H."/>
            <person name="Takai K."/>
            <person name="Takami H."/>
        </authorList>
    </citation>
    <scope>NUCLEOTIDE SEQUENCE [LARGE SCALE GENOMIC DNA]</scope>
</reference>
<dbReference type="SUPFAM" id="SSF88723">
    <property type="entry name" value="PIN domain-like"/>
    <property type="match status" value="1"/>
</dbReference>
<dbReference type="Gene3D" id="3.40.50.1010">
    <property type="entry name" value="5'-nuclease"/>
    <property type="match status" value="1"/>
</dbReference>
<comment type="similarity">
    <text evidence="6">Belongs to the PINc/VapC protein family.</text>
</comment>
<dbReference type="GO" id="GO:0004518">
    <property type="term" value="F:nuclease activity"/>
    <property type="evidence" value="ECO:0007669"/>
    <property type="project" value="UniProtKB-KW"/>
</dbReference>
<dbReference type="GO" id="GO:0046872">
    <property type="term" value="F:metal ion binding"/>
    <property type="evidence" value="ECO:0007669"/>
    <property type="project" value="UniProtKB-KW"/>
</dbReference>
<keyword evidence="2" id="KW-0540">Nuclease</keyword>
<evidence type="ECO:0000313" key="8">
    <source>
        <dbReference type="EMBL" id="BAJ47620.1"/>
    </source>
</evidence>
<gene>
    <name evidence="9" type="ORF">CSUB_C0557</name>
    <name evidence="8" type="ORF">HGMM_F15C06C24</name>
</gene>
<name>E6N5Q1_CALS0</name>